<gene>
    <name evidence="1" type="ORF">D8674_010665</name>
</gene>
<dbReference type="Proteomes" id="UP000327157">
    <property type="component" value="Chromosome 13"/>
</dbReference>
<keyword evidence="2" id="KW-1185">Reference proteome</keyword>
<accession>A0A5N5FQ68</accession>
<reference evidence="2" key="2">
    <citation type="submission" date="2019-10" db="EMBL/GenBank/DDBJ databases">
        <title>A de novo genome assembly of a pear dwarfing rootstock.</title>
        <authorList>
            <person name="Wang F."/>
            <person name="Wang J."/>
            <person name="Li S."/>
            <person name="Zhang Y."/>
            <person name="Fang M."/>
            <person name="Ma L."/>
            <person name="Zhao Y."/>
            <person name="Jiang S."/>
        </authorList>
    </citation>
    <scope>NUCLEOTIDE SEQUENCE [LARGE SCALE GENOMIC DNA]</scope>
</reference>
<proteinExistence type="predicted"/>
<reference evidence="1 2" key="3">
    <citation type="submission" date="2019-11" db="EMBL/GenBank/DDBJ databases">
        <title>A de novo genome assembly of a pear dwarfing rootstock.</title>
        <authorList>
            <person name="Wang F."/>
            <person name="Wang J."/>
            <person name="Li S."/>
            <person name="Zhang Y."/>
            <person name="Fang M."/>
            <person name="Ma L."/>
            <person name="Zhao Y."/>
            <person name="Jiang S."/>
        </authorList>
    </citation>
    <scope>NUCLEOTIDE SEQUENCE [LARGE SCALE GENOMIC DNA]</scope>
    <source>
        <strain evidence="1">S2</strain>
        <tissue evidence="1">Leaf</tissue>
    </source>
</reference>
<evidence type="ECO:0000313" key="1">
    <source>
        <dbReference type="EMBL" id="KAB2600394.1"/>
    </source>
</evidence>
<comment type="caution">
    <text evidence="1">The sequence shown here is derived from an EMBL/GenBank/DDBJ whole genome shotgun (WGS) entry which is preliminary data.</text>
</comment>
<name>A0A5N5FQ68_9ROSA</name>
<dbReference type="EMBL" id="SMOL01000753">
    <property type="protein sequence ID" value="KAB2600394.1"/>
    <property type="molecule type" value="Genomic_DNA"/>
</dbReference>
<sequence length="49" mass="5657">MILICCGDWPSCKFGGCPFWRCDCHSTLTRALKRYKARGDVSEITMRRS</sequence>
<dbReference type="AlphaFoldDB" id="A0A5N5FQ68"/>
<evidence type="ECO:0000313" key="2">
    <source>
        <dbReference type="Proteomes" id="UP000327157"/>
    </source>
</evidence>
<protein>
    <submittedName>
        <fullName evidence="1">Uncharacterized protein</fullName>
    </submittedName>
</protein>
<organism evidence="1 2">
    <name type="scientific">Pyrus ussuriensis x Pyrus communis</name>
    <dbReference type="NCBI Taxonomy" id="2448454"/>
    <lineage>
        <taxon>Eukaryota</taxon>
        <taxon>Viridiplantae</taxon>
        <taxon>Streptophyta</taxon>
        <taxon>Embryophyta</taxon>
        <taxon>Tracheophyta</taxon>
        <taxon>Spermatophyta</taxon>
        <taxon>Magnoliopsida</taxon>
        <taxon>eudicotyledons</taxon>
        <taxon>Gunneridae</taxon>
        <taxon>Pentapetalae</taxon>
        <taxon>rosids</taxon>
        <taxon>fabids</taxon>
        <taxon>Rosales</taxon>
        <taxon>Rosaceae</taxon>
        <taxon>Amygdaloideae</taxon>
        <taxon>Maleae</taxon>
        <taxon>Pyrus</taxon>
    </lineage>
</organism>
<reference evidence="1 2" key="1">
    <citation type="submission" date="2019-09" db="EMBL/GenBank/DDBJ databases">
        <authorList>
            <person name="Ou C."/>
        </authorList>
    </citation>
    <scope>NUCLEOTIDE SEQUENCE [LARGE SCALE GENOMIC DNA]</scope>
    <source>
        <strain evidence="1">S2</strain>
        <tissue evidence="1">Leaf</tissue>
    </source>
</reference>